<dbReference type="EMBL" id="CP086720">
    <property type="protein sequence ID" value="WOO85870.1"/>
    <property type="molecule type" value="Genomic_DNA"/>
</dbReference>
<dbReference type="RefSeq" id="XP_062631896.1">
    <property type="nucleotide sequence ID" value="XM_062775912.1"/>
</dbReference>
<name>A0AAF0YFL5_9TREE</name>
<gene>
    <name evidence="1" type="ORF">LOC62_07G009358</name>
</gene>
<evidence type="ECO:0000313" key="2">
    <source>
        <dbReference type="Proteomes" id="UP000827549"/>
    </source>
</evidence>
<sequence length="76" mass="8553">MDWRRLLLDTLDYAQLVIFGAYFFYTPPTPAPTHTPGMCRWDDCVAHAVTADPNPALCATHLAAWDRGSRPGLYRS</sequence>
<dbReference type="GeneID" id="87812521"/>
<keyword evidence="2" id="KW-1185">Reference proteome</keyword>
<dbReference type="Proteomes" id="UP000827549">
    <property type="component" value="Chromosome 7"/>
</dbReference>
<dbReference type="AlphaFoldDB" id="A0AAF0YFL5"/>
<protein>
    <submittedName>
        <fullName evidence="1">Uncharacterized protein</fullName>
    </submittedName>
</protein>
<evidence type="ECO:0000313" key="1">
    <source>
        <dbReference type="EMBL" id="WOO85870.1"/>
    </source>
</evidence>
<organism evidence="1 2">
    <name type="scientific">Vanrija pseudolonga</name>
    <dbReference type="NCBI Taxonomy" id="143232"/>
    <lineage>
        <taxon>Eukaryota</taxon>
        <taxon>Fungi</taxon>
        <taxon>Dikarya</taxon>
        <taxon>Basidiomycota</taxon>
        <taxon>Agaricomycotina</taxon>
        <taxon>Tremellomycetes</taxon>
        <taxon>Trichosporonales</taxon>
        <taxon>Trichosporonaceae</taxon>
        <taxon>Vanrija</taxon>
    </lineage>
</organism>
<proteinExistence type="predicted"/>
<reference evidence="1" key="1">
    <citation type="submission" date="2023-10" db="EMBL/GenBank/DDBJ databases">
        <authorList>
            <person name="Noh H."/>
        </authorList>
    </citation>
    <scope>NUCLEOTIDE SEQUENCE</scope>
    <source>
        <strain evidence="1">DUCC4014</strain>
    </source>
</reference>
<accession>A0AAF0YFL5</accession>